<dbReference type="Pfam" id="PF26557">
    <property type="entry name" value="Cullin_AB"/>
    <property type="match status" value="1"/>
</dbReference>
<dbReference type="Gene3D" id="1.10.10.10">
    <property type="entry name" value="Winged helix-like DNA-binding domain superfamily/Winged helix DNA-binding domain"/>
    <property type="match status" value="1"/>
</dbReference>
<dbReference type="SUPFAM" id="SSF74788">
    <property type="entry name" value="Cullin repeat-like"/>
    <property type="match status" value="1"/>
</dbReference>
<dbReference type="Proteomes" id="UP000005226">
    <property type="component" value="Chromosome 10"/>
</dbReference>
<dbReference type="InterPro" id="IPR016157">
    <property type="entry name" value="Cullin_CS"/>
</dbReference>
<dbReference type="GO" id="GO:0031461">
    <property type="term" value="C:cullin-RING ubiquitin ligase complex"/>
    <property type="evidence" value="ECO:0007669"/>
    <property type="project" value="InterPro"/>
</dbReference>
<proteinExistence type="inferred from homology"/>
<evidence type="ECO:0000256" key="2">
    <source>
        <dbReference type="ARBA" id="ARBA00006019"/>
    </source>
</evidence>
<keyword evidence="6" id="KW-0832">Ubl conjugation</keyword>
<dbReference type="SUPFAM" id="SSF46785">
    <property type="entry name" value="Winged helix' DNA-binding domain"/>
    <property type="match status" value="1"/>
</dbReference>
<dbReference type="InterPro" id="IPR036317">
    <property type="entry name" value="Cullin_homology_sf"/>
</dbReference>
<comment type="pathway">
    <text evidence="1">Protein modification; protein ubiquitination.</text>
</comment>
<dbReference type="SMART" id="SM00182">
    <property type="entry name" value="CULLIN"/>
    <property type="match status" value="1"/>
</dbReference>
<dbReference type="InterPro" id="IPR036390">
    <property type="entry name" value="WH_DNA-bd_sf"/>
</dbReference>
<dbReference type="InterPro" id="IPR045093">
    <property type="entry name" value="Cullin"/>
</dbReference>
<dbReference type="AlphaFoldDB" id="A0A674MXN1"/>
<reference evidence="11" key="2">
    <citation type="submission" date="2025-08" db="UniProtKB">
        <authorList>
            <consortium name="Ensembl"/>
        </authorList>
    </citation>
    <scope>IDENTIFICATION</scope>
</reference>
<evidence type="ECO:0000256" key="1">
    <source>
        <dbReference type="ARBA" id="ARBA00004906"/>
    </source>
</evidence>
<dbReference type="InterPro" id="IPR019559">
    <property type="entry name" value="Cullin_neddylation_domain"/>
</dbReference>
<keyword evidence="4" id="KW-0597">Phosphoprotein</keyword>
<evidence type="ECO:0000313" key="12">
    <source>
        <dbReference type="Proteomes" id="UP000005226"/>
    </source>
</evidence>
<evidence type="ECO:0000259" key="10">
    <source>
        <dbReference type="PROSITE" id="PS50069"/>
    </source>
</evidence>
<dbReference type="SMART" id="SM00884">
    <property type="entry name" value="Cullin_Nedd8"/>
    <property type="match status" value="1"/>
</dbReference>
<dbReference type="InterPro" id="IPR059120">
    <property type="entry name" value="Cullin-like_AB"/>
</dbReference>
<dbReference type="SUPFAM" id="SSF75632">
    <property type="entry name" value="Cullin homology domain"/>
    <property type="match status" value="1"/>
</dbReference>
<feature type="domain" description="Cullin family profile" evidence="10">
    <location>
        <begin position="366"/>
        <end position="598"/>
    </location>
</feature>
<dbReference type="GeneTree" id="ENSGT00940000154926"/>
<evidence type="ECO:0000256" key="4">
    <source>
        <dbReference type="ARBA" id="ARBA00022553"/>
    </source>
</evidence>
<name>A0A674MXN1_TAKRU</name>
<reference evidence="11 12" key="1">
    <citation type="journal article" date="2011" name="Genome Biol. Evol.">
        <title>Integration of the genetic map and genome assembly of fugu facilitates insights into distinct features of genome evolution in teleosts and mammals.</title>
        <authorList>
            <person name="Kai W."/>
            <person name="Kikuchi K."/>
            <person name="Tohari S."/>
            <person name="Chew A.K."/>
            <person name="Tay A."/>
            <person name="Fujiwara A."/>
            <person name="Hosoya S."/>
            <person name="Suetake H."/>
            <person name="Naruse K."/>
            <person name="Brenner S."/>
            <person name="Suzuki Y."/>
            <person name="Venkatesh B."/>
        </authorList>
    </citation>
    <scope>NUCLEOTIDE SEQUENCE [LARGE SCALE GENOMIC DNA]</scope>
</reference>
<evidence type="ECO:0000256" key="5">
    <source>
        <dbReference type="ARBA" id="ARBA00022786"/>
    </source>
</evidence>
<gene>
    <name evidence="11" type="primary">cul2</name>
</gene>
<keyword evidence="3" id="KW-1017">Isopeptide bond</keyword>
<sequence length="725" mass="84741">MSLKPRVVDFDETWNKLLTTIKAVVMLDYVERATWNDRFSDIYALCVAYPEPLGERLYTETKVFLENHVRQLYKKVLDSEEKVLSMYHRYWDEYSKGADYMDCLYRYLNTQFIKKNKLTEADLQYGYGGVDMNEPLMEIGELALDTWRKLMIEPLQAVLIRMLLKEIKSDRCGENPNQTVIHGVINSFVHVEQYKKKCPLKFYQEIFEGLFLTKTGEYYKQEASNLLQESNCSQYMEKVLGRLKDEEMRCRKYLHPSSYAKVIHECQQRMVADHLHFLHGECQNIIRQEKRDDMANMYTLLRAVSNGLPHMIQELQVHIHNEGIRGTSNLSQENMPTLFVESVLEVHSKFVQLINTVLNGDQHFMSALDKLAKYCDNLLKKSAKGMTENEVEDKLTSFITVFKYIDDKDIFQKFYARMLAKRLIHGLSLSMDSEEAMINKLKQACGYEFTSKLHRMYTDMSVSADLNNKFNNFIKTQDTVVDLGISFQIYVLQAGAWPLTHVPSSTFAIPQELEKSVQMFELFYNQHFSGRKLTWLHYLCTGEVKMNYLTKPYVAMVTTYQMAVLLAFNNSQTVTYKELQDGTQMNEKELQKTIKSLLDVKMLNHDSEKEEIEVESTFSLNMSFTSKRTKFKITTSMQKDTPQEMEQTRSAVDEDRKMYLQAAIVRIMKARKVLRHNALIQEVINQSKARFNPSISMIKKCIEVLIDKQYIERSQTSADEYSYVA</sequence>
<protein>
    <submittedName>
        <fullName evidence="11">Cullin 2</fullName>
    </submittedName>
</protein>
<evidence type="ECO:0000256" key="9">
    <source>
        <dbReference type="RuleBase" id="RU003829"/>
    </source>
</evidence>
<dbReference type="PROSITE" id="PS01256">
    <property type="entry name" value="CULLIN_1"/>
    <property type="match status" value="1"/>
</dbReference>
<dbReference type="InterPro" id="IPR016159">
    <property type="entry name" value="Cullin_repeat-like_dom_sf"/>
</dbReference>
<dbReference type="PROSITE" id="PS50069">
    <property type="entry name" value="CULLIN_2"/>
    <property type="match status" value="1"/>
</dbReference>
<dbReference type="FunFam" id="1.10.10.10:FF:000014">
    <property type="entry name" value="Cullin 1"/>
    <property type="match status" value="1"/>
</dbReference>
<dbReference type="Gene3D" id="1.20.1310.10">
    <property type="entry name" value="Cullin Repeats"/>
    <property type="match status" value="3"/>
</dbReference>
<dbReference type="Gene3D" id="6.10.280.240">
    <property type="match status" value="1"/>
</dbReference>
<dbReference type="GO" id="GO:0016567">
    <property type="term" value="P:protein ubiquitination"/>
    <property type="evidence" value="ECO:0007669"/>
    <property type="project" value="UniProtKB-UniPathway"/>
</dbReference>
<evidence type="ECO:0000256" key="3">
    <source>
        <dbReference type="ARBA" id="ARBA00022499"/>
    </source>
</evidence>
<dbReference type="Ensembl" id="ENSTRUT00000059477.1">
    <property type="protein sequence ID" value="ENSTRUP00000065984.1"/>
    <property type="gene ID" value="ENSTRUG00000011837.3"/>
</dbReference>
<organism evidence="11 12">
    <name type="scientific">Takifugu rubripes</name>
    <name type="common">Japanese pufferfish</name>
    <name type="synonym">Fugu rubripes</name>
    <dbReference type="NCBI Taxonomy" id="31033"/>
    <lineage>
        <taxon>Eukaryota</taxon>
        <taxon>Metazoa</taxon>
        <taxon>Chordata</taxon>
        <taxon>Craniata</taxon>
        <taxon>Vertebrata</taxon>
        <taxon>Euteleostomi</taxon>
        <taxon>Actinopterygii</taxon>
        <taxon>Neopterygii</taxon>
        <taxon>Teleostei</taxon>
        <taxon>Neoteleostei</taxon>
        <taxon>Acanthomorphata</taxon>
        <taxon>Eupercaria</taxon>
        <taxon>Tetraodontiformes</taxon>
        <taxon>Tetradontoidea</taxon>
        <taxon>Tetraodontidae</taxon>
        <taxon>Takifugu</taxon>
    </lineage>
</organism>
<dbReference type="FunFam" id="1.20.1310.10:FF:000012">
    <property type="entry name" value="Cullin 2"/>
    <property type="match status" value="1"/>
</dbReference>
<dbReference type="Pfam" id="PF10557">
    <property type="entry name" value="Cullin_Nedd8"/>
    <property type="match status" value="1"/>
</dbReference>
<dbReference type="Pfam" id="PF00888">
    <property type="entry name" value="Cullin"/>
    <property type="match status" value="1"/>
</dbReference>
<dbReference type="UniPathway" id="UPA00143"/>
<dbReference type="Gene3D" id="3.30.230.130">
    <property type="entry name" value="Cullin, Chain C, Domain 2"/>
    <property type="match status" value="1"/>
</dbReference>
<dbReference type="FunFam" id="3.30.230.130:FF:000003">
    <property type="entry name" value="Cullin 2"/>
    <property type="match status" value="1"/>
</dbReference>
<dbReference type="InterPro" id="IPR036388">
    <property type="entry name" value="WH-like_DNA-bd_sf"/>
</dbReference>
<comment type="similarity">
    <text evidence="2 8 9">Belongs to the cullin family.</text>
</comment>
<dbReference type="GO" id="GO:0031981">
    <property type="term" value="C:nuclear lumen"/>
    <property type="evidence" value="ECO:0007669"/>
    <property type="project" value="UniProtKB-ARBA"/>
</dbReference>
<accession>A0A674MXN1</accession>
<dbReference type="InterPro" id="IPR001373">
    <property type="entry name" value="Cullin_N"/>
</dbReference>
<evidence type="ECO:0000256" key="8">
    <source>
        <dbReference type="PROSITE-ProRule" id="PRU00330"/>
    </source>
</evidence>
<keyword evidence="12" id="KW-1185">Reference proteome</keyword>
<dbReference type="FunFam" id="4.10.1030.10:FF:000002">
    <property type="entry name" value="cullin homolog 1"/>
    <property type="match status" value="1"/>
</dbReference>
<keyword evidence="7" id="KW-0007">Acetylation</keyword>
<dbReference type="PANTHER" id="PTHR11932">
    <property type="entry name" value="CULLIN"/>
    <property type="match status" value="1"/>
</dbReference>
<evidence type="ECO:0000313" key="11">
    <source>
        <dbReference type="Ensembl" id="ENSTRUP00000065984.1"/>
    </source>
</evidence>
<dbReference type="FunFam" id="1.20.1310.10:FF:000018">
    <property type="entry name" value="Cullin 2"/>
    <property type="match status" value="1"/>
</dbReference>
<keyword evidence="5" id="KW-0833">Ubl conjugation pathway</keyword>
<evidence type="ECO:0000256" key="7">
    <source>
        <dbReference type="ARBA" id="ARBA00022990"/>
    </source>
</evidence>
<dbReference type="FunFam" id="1.20.1310.10:FF:000016">
    <property type="entry name" value="Cullin 2"/>
    <property type="match status" value="1"/>
</dbReference>
<dbReference type="GO" id="GO:0031625">
    <property type="term" value="F:ubiquitin protein ligase binding"/>
    <property type="evidence" value="ECO:0007669"/>
    <property type="project" value="InterPro"/>
</dbReference>
<dbReference type="GO" id="GO:0006511">
    <property type="term" value="P:ubiquitin-dependent protein catabolic process"/>
    <property type="evidence" value="ECO:0007669"/>
    <property type="project" value="InterPro"/>
</dbReference>
<reference evidence="11" key="3">
    <citation type="submission" date="2025-09" db="UniProtKB">
        <authorList>
            <consortium name="Ensembl"/>
        </authorList>
    </citation>
    <scope>IDENTIFICATION</scope>
</reference>
<dbReference type="InterPro" id="IPR016158">
    <property type="entry name" value="Cullin_homology"/>
</dbReference>
<evidence type="ECO:0000256" key="6">
    <source>
        <dbReference type="ARBA" id="ARBA00022843"/>
    </source>
</evidence>